<gene>
    <name evidence="2" type="ORF">dnm_013360</name>
</gene>
<evidence type="ECO:0000313" key="2">
    <source>
        <dbReference type="EMBL" id="QTA85331.1"/>
    </source>
</evidence>
<dbReference type="AlphaFoldDB" id="A0A975GL02"/>
<dbReference type="KEGG" id="dmm:dnm_013360"/>
<name>A0A975GL02_9BACT</name>
<accession>A0A975GL02</accession>
<dbReference type="RefSeq" id="WP_207681429.1">
    <property type="nucleotide sequence ID" value="NZ_CP061800.1"/>
</dbReference>
<sequence>MARVDDYLNAKKIAVETLSKASFQELVQHSKFEQVNDNTFRVPFLNRVFLVSFTDFDFQDESEKEKEVPIQEQVLILHYCMGSGNILKLKDKRIAYREIPGASFYFSAFVQRAIDPLKKVFGQNIPGFLKAAEQLNGKKIDIGDAGFEFDLFPKISLQLILWEGDDEFPPEANILFQEGIGEILSPEDVAWLSGMIVYRLMAMGR</sequence>
<feature type="domain" description="DUF3786" evidence="1">
    <location>
        <begin position="23"/>
        <end position="198"/>
    </location>
</feature>
<dbReference type="Pfam" id="PF12654">
    <property type="entry name" value="DUF3786"/>
    <property type="match status" value="1"/>
</dbReference>
<proteinExistence type="predicted"/>
<protein>
    <submittedName>
        <fullName evidence="2">DUF3786</fullName>
    </submittedName>
</protein>
<evidence type="ECO:0000259" key="1">
    <source>
        <dbReference type="Pfam" id="PF12654"/>
    </source>
</evidence>
<dbReference type="EMBL" id="CP061800">
    <property type="protein sequence ID" value="QTA85331.1"/>
    <property type="molecule type" value="Genomic_DNA"/>
</dbReference>
<reference evidence="2" key="1">
    <citation type="journal article" date="2021" name="Microb. Physiol.">
        <title>Proteogenomic Insights into the Physiology of Marine, Sulfate-Reducing, Filamentous Desulfonema limicola and Desulfonema magnum.</title>
        <authorList>
            <person name="Schnaars V."/>
            <person name="Wohlbrand L."/>
            <person name="Scheve S."/>
            <person name="Hinrichs C."/>
            <person name="Reinhardt R."/>
            <person name="Rabus R."/>
        </authorList>
    </citation>
    <scope>NUCLEOTIDE SEQUENCE</scope>
    <source>
        <strain evidence="2">4be13</strain>
    </source>
</reference>
<organism evidence="2 3">
    <name type="scientific">Desulfonema magnum</name>
    <dbReference type="NCBI Taxonomy" id="45655"/>
    <lineage>
        <taxon>Bacteria</taxon>
        <taxon>Pseudomonadati</taxon>
        <taxon>Thermodesulfobacteriota</taxon>
        <taxon>Desulfobacteria</taxon>
        <taxon>Desulfobacterales</taxon>
        <taxon>Desulfococcaceae</taxon>
        <taxon>Desulfonema</taxon>
    </lineage>
</organism>
<dbReference type="InterPro" id="IPR024264">
    <property type="entry name" value="DUF3786"/>
</dbReference>
<evidence type="ECO:0000313" key="3">
    <source>
        <dbReference type="Proteomes" id="UP000663722"/>
    </source>
</evidence>
<keyword evidence="3" id="KW-1185">Reference proteome</keyword>
<dbReference type="Proteomes" id="UP000663722">
    <property type="component" value="Chromosome"/>
</dbReference>